<name>A0ABT8KJT4_9BACT</name>
<dbReference type="EMBL" id="JAUJEA010000002">
    <property type="protein sequence ID" value="MDN5200966.1"/>
    <property type="molecule type" value="Genomic_DNA"/>
</dbReference>
<dbReference type="Proteomes" id="UP001172082">
    <property type="component" value="Unassembled WGS sequence"/>
</dbReference>
<accession>A0ABT8KJT4</accession>
<evidence type="ECO:0000313" key="2">
    <source>
        <dbReference type="Proteomes" id="UP001172082"/>
    </source>
</evidence>
<gene>
    <name evidence="1" type="ORF">QQ008_06330</name>
</gene>
<evidence type="ECO:0000313" key="1">
    <source>
        <dbReference type="EMBL" id="MDN5200966.1"/>
    </source>
</evidence>
<dbReference type="NCBIfam" id="NF035938">
    <property type="entry name" value="EboA_domain"/>
    <property type="match status" value="1"/>
</dbReference>
<dbReference type="RefSeq" id="WP_346750996.1">
    <property type="nucleotide sequence ID" value="NZ_JAUJEA010000002.1"/>
</dbReference>
<protein>
    <submittedName>
        <fullName evidence="1">EboA domain-containing protein</fullName>
    </submittedName>
</protein>
<keyword evidence="2" id="KW-1185">Reference proteome</keyword>
<comment type="caution">
    <text evidence="1">The sequence shown here is derived from an EMBL/GenBank/DDBJ whole genome shotgun (WGS) entry which is preliminary data.</text>
</comment>
<dbReference type="InterPro" id="IPR047715">
    <property type="entry name" value="EboA_dom"/>
</dbReference>
<organism evidence="1 2">
    <name type="scientific">Splendidivirga corallicola</name>
    <dbReference type="NCBI Taxonomy" id="3051826"/>
    <lineage>
        <taxon>Bacteria</taxon>
        <taxon>Pseudomonadati</taxon>
        <taxon>Bacteroidota</taxon>
        <taxon>Cytophagia</taxon>
        <taxon>Cytophagales</taxon>
        <taxon>Splendidivirgaceae</taxon>
        <taxon>Splendidivirga</taxon>
    </lineage>
</organism>
<proteinExistence type="predicted"/>
<reference evidence="1" key="1">
    <citation type="submission" date="2023-06" db="EMBL/GenBank/DDBJ databases">
        <title>Genomic of Parafulvivirga corallium.</title>
        <authorList>
            <person name="Wang G."/>
        </authorList>
    </citation>
    <scope>NUCLEOTIDE SEQUENCE</scope>
    <source>
        <strain evidence="1">BMA10</strain>
    </source>
</reference>
<sequence length="298" mass="34288">MGTEQQKIKSYLYQLIIKNLPSKSKSWLDGKLELLEKENSERSLYLAFSSTARFIGKEDLITDEKSLEEADQLRPGFYPKHWTKEQATRVLLLISYNHNSADHFVEILEKLFSTSDMGEQTALYAGLPIFPYPERYIQRATEGIRTNITSIFDAVALDNPYPAEYFDDNAWNQMFLKAVFIDRPLYRIQGISKRANAELARIISDFAHERWAAGRIVTPEIWRPVGGFADERLLGDIKKLLSNEDIMQQEAAALVCSQTDHAETKVLLNGYQSLKQTVENGELNWDTLAQKWWAKKTQ</sequence>